<proteinExistence type="predicted"/>
<dbReference type="EMBL" id="JANHOH010000001">
    <property type="protein sequence ID" value="MCQ6957004.1"/>
    <property type="molecule type" value="Genomic_DNA"/>
</dbReference>
<keyword evidence="2" id="KW-1185">Reference proteome</keyword>
<protein>
    <submittedName>
        <fullName evidence="1">Phosphoribosylpyrophosphate synthetase</fullName>
    </submittedName>
</protein>
<name>A0ABT1SXC9_9SPHI</name>
<organism evidence="1 2">
    <name type="scientific">Mucilaginibacter aquariorum</name>
    <dbReference type="NCBI Taxonomy" id="2967225"/>
    <lineage>
        <taxon>Bacteria</taxon>
        <taxon>Pseudomonadati</taxon>
        <taxon>Bacteroidota</taxon>
        <taxon>Sphingobacteriia</taxon>
        <taxon>Sphingobacteriales</taxon>
        <taxon>Sphingobacteriaceae</taxon>
        <taxon>Mucilaginibacter</taxon>
    </lineage>
</organism>
<reference evidence="1 2" key="1">
    <citation type="submission" date="2022-07" db="EMBL/GenBank/DDBJ databases">
        <title>Mucilaginibacter sp. JC4.</title>
        <authorList>
            <person name="Le V."/>
            <person name="Ko S.-R."/>
            <person name="Ahn C.-Y."/>
            <person name="Oh H.-M."/>
        </authorList>
    </citation>
    <scope>NUCLEOTIDE SEQUENCE [LARGE SCALE GENOMIC DNA]</scope>
    <source>
        <strain evidence="1 2">JC4</strain>
    </source>
</reference>
<dbReference type="RefSeq" id="WP_256537215.1">
    <property type="nucleotide sequence ID" value="NZ_JANHOH010000001.1"/>
</dbReference>
<evidence type="ECO:0000313" key="2">
    <source>
        <dbReference type="Proteomes" id="UP001204376"/>
    </source>
</evidence>
<accession>A0ABT1SXC9</accession>
<sequence length="117" mass="12933">METNFHYETAAIAINELKRLGYVTDFNLQENHLVGPENKYIAEFFVIRDIYRYEGDSDPGDEVIIYAIESDAGTKGIFVAAYGVSSDELTSGVIERLKKPKLSNGGATSFISTNLTS</sequence>
<dbReference type="Proteomes" id="UP001204376">
    <property type="component" value="Unassembled WGS sequence"/>
</dbReference>
<gene>
    <name evidence="1" type="ORF">NPE20_03510</name>
</gene>
<comment type="caution">
    <text evidence="1">The sequence shown here is derived from an EMBL/GenBank/DDBJ whole genome shotgun (WGS) entry which is preliminary data.</text>
</comment>
<evidence type="ECO:0000313" key="1">
    <source>
        <dbReference type="EMBL" id="MCQ6957004.1"/>
    </source>
</evidence>